<dbReference type="EMBL" id="BSXS01009382">
    <property type="protein sequence ID" value="GME95408.1"/>
    <property type="molecule type" value="Genomic_DNA"/>
</dbReference>
<organism evidence="1 2">
    <name type="scientific">Ambrosiozyma monospora</name>
    <name type="common">Yeast</name>
    <name type="synonym">Endomycopsis monosporus</name>
    <dbReference type="NCBI Taxonomy" id="43982"/>
    <lineage>
        <taxon>Eukaryota</taxon>
        <taxon>Fungi</taxon>
        <taxon>Dikarya</taxon>
        <taxon>Ascomycota</taxon>
        <taxon>Saccharomycotina</taxon>
        <taxon>Pichiomycetes</taxon>
        <taxon>Pichiales</taxon>
        <taxon>Pichiaceae</taxon>
        <taxon>Ambrosiozyma</taxon>
    </lineage>
</organism>
<name>A0ACB5TUW9_AMBMO</name>
<protein>
    <submittedName>
        <fullName evidence="1">Unnamed protein product</fullName>
    </submittedName>
</protein>
<comment type="caution">
    <text evidence="1">The sequence shown here is derived from an EMBL/GenBank/DDBJ whole genome shotgun (WGS) entry which is preliminary data.</text>
</comment>
<evidence type="ECO:0000313" key="2">
    <source>
        <dbReference type="Proteomes" id="UP001165064"/>
    </source>
</evidence>
<sequence length="213" mass="23321">MNSQLPVQMRSKVTNSSCDMIQQVRYLTCGSTGSITSAVDTGFSLSGLSLKSLVNVTRRKEKVPVFTGEGPVSVLEFTMKIHLFIYGLAPDGLPCFKKGTIPMYLAGEALDWFMAANVVHKDDISFEKVLEMMNERFSYTNAAILTTTVSGVKESKIEKPKQMVNVSVDKDGSAKETLKTAIKKRKTKLTSHDDKASVGNEVNVVGAVTRKKC</sequence>
<accession>A0ACB5TUW9</accession>
<dbReference type="Proteomes" id="UP001165064">
    <property type="component" value="Unassembled WGS sequence"/>
</dbReference>
<proteinExistence type="predicted"/>
<keyword evidence="2" id="KW-1185">Reference proteome</keyword>
<gene>
    <name evidence="1" type="ORF">Amon02_000977600</name>
</gene>
<reference evidence="1" key="1">
    <citation type="submission" date="2023-04" db="EMBL/GenBank/DDBJ databases">
        <title>Ambrosiozyma monospora NBRC 10751.</title>
        <authorList>
            <person name="Ichikawa N."/>
            <person name="Sato H."/>
            <person name="Tonouchi N."/>
        </authorList>
    </citation>
    <scope>NUCLEOTIDE SEQUENCE</scope>
    <source>
        <strain evidence="1">NBRC 10751</strain>
    </source>
</reference>
<evidence type="ECO:0000313" key="1">
    <source>
        <dbReference type="EMBL" id="GME95408.1"/>
    </source>
</evidence>